<dbReference type="EMBL" id="JADPUN010000257">
    <property type="protein sequence ID" value="MBF9133049.1"/>
    <property type="molecule type" value="Genomic_DNA"/>
</dbReference>
<protein>
    <submittedName>
        <fullName evidence="1">Uncharacterized protein</fullName>
    </submittedName>
</protein>
<comment type="caution">
    <text evidence="1">The sequence shown here is derived from an EMBL/GenBank/DDBJ whole genome shotgun (WGS) entry which is preliminary data.</text>
</comment>
<reference evidence="1 2" key="1">
    <citation type="submission" date="2020-11" db="EMBL/GenBank/DDBJ databases">
        <title>A novel isolate from a Black sea contaminated sediment with potential to produce alkanes: Plantactinospora alkalitolerans sp. nov.</title>
        <authorList>
            <person name="Carro L."/>
            <person name="Veyisoglu A."/>
            <person name="Guven K."/>
            <person name="Schumann P."/>
            <person name="Klenk H.-P."/>
            <person name="Sahin N."/>
        </authorList>
    </citation>
    <scope>NUCLEOTIDE SEQUENCE [LARGE SCALE GENOMIC DNA]</scope>
    <source>
        <strain evidence="1 2">S1510</strain>
    </source>
</reference>
<name>A0ABS0H3Y5_9ACTN</name>
<gene>
    <name evidence="1" type="ORF">I0C86_29410</name>
</gene>
<accession>A0ABS0H3Y5</accession>
<keyword evidence="2" id="KW-1185">Reference proteome</keyword>
<dbReference type="RefSeq" id="WP_196204564.1">
    <property type="nucleotide sequence ID" value="NZ_JADPUN010000257.1"/>
</dbReference>
<dbReference type="Proteomes" id="UP000638560">
    <property type="component" value="Unassembled WGS sequence"/>
</dbReference>
<evidence type="ECO:0000313" key="2">
    <source>
        <dbReference type="Proteomes" id="UP000638560"/>
    </source>
</evidence>
<evidence type="ECO:0000313" key="1">
    <source>
        <dbReference type="EMBL" id="MBF9133049.1"/>
    </source>
</evidence>
<sequence>MANASGSGIKQFTWQVPAPGLLNFRFTRYRFVGKAAPQTGVPPTLLDDHTLDESLDTSYRIGSGSNVFGKTVTILELDDPLVVDRRFAFDQRHVRWSHDPSSPQGPTDR</sequence>
<proteinExistence type="predicted"/>
<organism evidence="1 2">
    <name type="scientific">Plantactinospora alkalitolerans</name>
    <dbReference type="NCBI Taxonomy" id="2789879"/>
    <lineage>
        <taxon>Bacteria</taxon>
        <taxon>Bacillati</taxon>
        <taxon>Actinomycetota</taxon>
        <taxon>Actinomycetes</taxon>
        <taxon>Micromonosporales</taxon>
        <taxon>Micromonosporaceae</taxon>
        <taxon>Plantactinospora</taxon>
    </lineage>
</organism>